<evidence type="ECO:0000313" key="1">
    <source>
        <dbReference type="EMBL" id="MBB3957633.1"/>
    </source>
</evidence>
<sequence length="238" mass="25879">MIIIPMAGLSRRFTEAGYPQPKYMLPLHGKPVFDHAIESFSAYFATHPFLLVVRDVMGTLAFVTERCKALGIVDFTIVALDGPTDGQAETVQLGLDSGNVEDSAALTIFNIDTFRPGFAFPEAAWMQGSAGYLEVFRGSGDNWSYVRPASDGDHLVIEVAEKRPISNLCCTGLYHFERAGDFRAALATERAAPSAKELFVAPLYNHIIAAGGAVHYQEIEPSEVIFCGVPAEYEALLA</sequence>
<dbReference type="InterPro" id="IPR016873">
    <property type="entry name" value="Caps_polysacc_synth_BcbE_prd"/>
</dbReference>
<proteinExistence type="predicted"/>
<protein>
    <submittedName>
        <fullName evidence="1">dTDP-glucose pyrophosphorylase</fullName>
    </submittedName>
</protein>
<dbReference type="AlphaFoldDB" id="A0A7W6CJD2"/>
<evidence type="ECO:0000313" key="2">
    <source>
        <dbReference type="Proteomes" id="UP000548867"/>
    </source>
</evidence>
<reference evidence="1 2" key="1">
    <citation type="submission" date="2020-08" db="EMBL/GenBank/DDBJ databases">
        <title>Genomic Encyclopedia of Type Strains, Phase IV (KMG-IV): sequencing the most valuable type-strain genomes for metagenomic binning, comparative biology and taxonomic classification.</title>
        <authorList>
            <person name="Goeker M."/>
        </authorList>
    </citation>
    <scope>NUCLEOTIDE SEQUENCE [LARGE SCALE GENOMIC DNA]</scope>
    <source>
        <strain evidence="1 2">DSM 27057</strain>
    </source>
</reference>
<dbReference type="CDD" id="cd04183">
    <property type="entry name" value="GT2_BcE_like"/>
    <property type="match status" value="1"/>
</dbReference>
<accession>A0A7W6CJD2</accession>
<dbReference type="InterPro" id="IPR029044">
    <property type="entry name" value="Nucleotide-diphossugar_trans"/>
</dbReference>
<dbReference type="EMBL" id="JACIDX010000028">
    <property type="protein sequence ID" value="MBB3957633.1"/>
    <property type="molecule type" value="Genomic_DNA"/>
</dbReference>
<dbReference type="RefSeq" id="WP_183629107.1">
    <property type="nucleotide sequence ID" value="NZ_JACIDX010000028.1"/>
</dbReference>
<organism evidence="1 2">
    <name type="scientific">Novosphingobium sediminicola</name>
    <dbReference type="NCBI Taxonomy" id="563162"/>
    <lineage>
        <taxon>Bacteria</taxon>
        <taxon>Pseudomonadati</taxon>
        <taxon>Pseudomonadota</taxon>
        <taxon>Alphaproteobacteria</taxon>
        <taxon>Sphingomonadales</taxon>
        <taxon>Sphingomonadaceae</taxon>
        <taxon>Novosphingobium</taxon>
    </lineage>
</organism>
<dbReference type="PIRSF" id="PIRSF028162">
    <property type="entry name" value="BcbE_prd"/>
    <property type="match status" value="1"/>
</dbReference>
<dbReference type="SUPFAM" id="SSF53448">
    <property type="entry name" value="Nucleotide-diphospho-sugar transferases"/>
    <property type="match status" value="1"/>
</dbReference>
<dbReference type="Proteomes" id="UP000548867">
    <property type="component" value="Unassembled WGS sequence"/>
</dbReference>
<dbReference type="Gene3D" id="3.90.550.10">
    <property type="entry name" value="Spore Coat Polysaccharide Biosynthesis Protein SpsA, Chain A"/>
    <property type="match status" value="1"/>
</dbReference>
<comment type="caution">
    <text evidence="1">The sequence shown here is derived from an EMBL/GenBank/DDBJ whole genome shotgun (WGS) entry which is preliminary data.</text>
</comment>
<name>A0A7W6CJD2_9SPHN</name>
<keyword evidence="2" id="KW-1185">Reference proteome</keyword>
<gene>
    <name evidence="1" type="ORF">GGR38_004607</name>
</gene>